<dbReference type="SUPFAM" id="SSF51905">
    <property type="entry name" value="FAD/NAD(P)-binding domain"/>
    <property type="match status" value="2"/>
</dbReference>
<dbReference type="SUPFAM" id="SSF54373">
    <property type="entry name" value="FAD-linked reductases, C-terminal domain"/>
    <property type="match status" value="1"/>
</dbReference>
<comment type="caution">
    <text evidence="8">The sequence shown here is derived from an EMBL/GenBank/DDBJ whole genome shotgun (WGS) entry which is preliminary data.</text>
</comment>
<reference evidence="8" key="1">
    <citation type="submission" date="2020-11" db="EMBL/GenBank/DDBJ databases">
        <authorList>
            <person name="Whiteford S."/>
        </authorList>
    </citation>
    <scope>NUCLEOTIDE SEQUENCE</scope>
</reference>
<dbReference type="PANTHER" id="PTHR11552">
    <property type="entry name" value="GLUCOSE-METHANOL-CHOLINE GMC OXIDOREDUCTASE"/>
    <property type="match status" value="1"/>
</dbReference>
<dbReference type="PROSITE" id="PS00624">
    <property type="entry name" value="GMC_OXRED_2"/>
    <property type="match status" value="1"/>
</dbReference>
<keyword evidence="4 5" id="KW-0274">FAD</keyword>
<proteinExistence type="inferred from homology"/>
<dbReference type="InterPro" id="IPR036188">
    <property type="entry name" value="FAD/NAD-bd_sf"/>
</dbReference>
<evidence type="ECO:0000256" key="5">
    <source>
        <dbReference type="RuleBase" id="RU003968"/>
    </source>
</evidence>
<keyword evidence="3 5" id="KW-0285">Flavoprotein</keyword>
<comment type="similarity">
    <text evidence="2 5">Belongs to the GMC oxidoreductase family.</text>
</comment>
<dbReference type="Gene3D" id="3.30.560.10">
    <property type="entry name" value="Glucose Oxidase, domain 3"/>
    <property type="match status" value="1"/>
</dbReference>
<gene>
    <name evidence="8" type="ORF">PLXY2_LOCUS1184</name>
</gene>
<protein>
    <submittedName>
        <fullName evidence="8">(diamondback moth) hypothetical protein</fullName>
    </submittedName>
</protein>
<accession>A0A8S4DEA4</accession>
<dbReference type="PANTHER" id="PTHR11552:SF147">
    <property type="entry name" value="CHOLINE DEHYDROGENASE, MITOCHONDRIAL"/>
    <property type="match status" value="1"/>
</dbReference>
<name>A0A8S4DEA4_PLUXY</name>
<feature type="domain" description="Glucose-methanol-choline oxidoreductase N-terminal" evidence="6">
    <location>
        <begin position="242"/>
        <end position="265"/>
    </location>
</feature>
<organism evidence="8 9">
    <name type="scientific">Plutella xylostella</name>
    <name type="common">Diamondback moth</name>
    <name type="synonym">Plutella maculipennis</name>
    <dbReference type="NCBI Taxonomy" id="51655"/>
    <lineage>
        <taxon>Eukaryota</taxon>
        <taxon>Metazoa</taxon>
        <taxon>Ecdysozoa</taxon>
        <taxon>Arthropoda</taxon>
        <taxon>Hexapoda</taxon>
        <taxon>Insecta</taxon>
        <taxon>Pterygota</taxon>
        <taxon>Neoptera</taxon>
        <taxon>Endopterygota</taxon>
        <taxon>Lepidoptera</taxon>
        <taxon>Glossata</taxon>
        <taxon>Ditrysia</taxon>
        <taxon>Yponomeutoidea</taxon>
        <taxon>Plutellidae</taxon>
        <taxon>Plutella</taxon>
    </lineage>
</organism>
<evidence type="ECO:0000256" key="1">
    <source>
        <dbReference type="ARBA" id="ARBA00001974"/>
    </source>
</evidence>
<evidence type="ECO:0000313" key="8">
    <source>
        <dbReference type="EMBL" id="CAG9094345.1"/>
    </source>
</evidence>
<dbReference type="Pfam" id="PF05199">
    <property type="entry name" value="GMC_oxred_C"/>
    <property type="match status" value="1"/>
</dbReference>
<dbReference type="Proteomes" id="UP000653454">
    <property type="component" value="Unassembled WGS sequence"/>
</dbReference>
<dbReference type="InterPro" id="IPR007867">
    <property type="entry name" value="GMC_OxRtase_C"/>
</dbReference>
<sequence length="717" mass="79729">MLFETLGVIYTYISRINFNLSQIPYLFAASKFILELPPVQIQDGATFDFIIVGAGSAGGVLARRLSELPECHVLLLEAGEEPPLLSVAPGLLAFLPHTRWDWNYYTSDDHYSSQSQRGAVIPYTRGKMLGGTSSINYMLYVRQSQRGAVVPYTRGKMLGGTSSINYMLYVRQSQRGAVVPYTRGKMLGGTSSINYMLYVRQSQRGAVIPYTRGKMLGGTSSINYMLYVRQSQRGAVIPYTRGKMLGGTSSINYMLYVRGNPEDYNSWARDGFEGWDWKSVFPYFLKSEDMQSKELFRNATFARYHNTKGPLKVTQTRYPESQEVKRDIFLQAFSEIGIKPIVDYNGPEQLGVSRTYFTQSKQPLTIRSSTAQTYIAPSKDRKNLVILKNTFAKKILIDSNNMAYGVEADVSGQIMRFYATEEVIASAGAFNTPKLLVASGIGAAEDLYDLGIDVVSDLPVGKELQDHVFLPLFFTGAKDISTALPVLDAQALGFPSLNGFLSLQAGKKQPDIQILPLYYDLASPEFAFSCVYDFNFNDNICSSAVLANLKAELFSTLVILLHPKSRGEVKIRSLNSAPEIYTGYFSNTEDLGTITAGVRRLLNLTETEYLKSFNSELVRLNLPACDGLEYLSDEYWECYALQTGTTLYHAAGTCAMGRVVDERLRVYGVGGLRVVDASVFPSLPSGNTNAPTIMVAERAADLIKQEYYYNRNAVPVH</sequence>
<dbReference type="InterPro" id="IPR000172">
    <property type="entry name" value="GMC_OxRdtase_N"/>
</dbReference>
<dbReference type="InterPro" id="IPR012132">
    <property type="entry name" value="GMC_OxRdtase"/>
</dbReference>
<dbReference type="PROSITE" id="PS00623">
    <property type="entry name" value="GMC_OXRED_1"/>
    <property type="match status" value="1"/>
</dbReference>
<dbReference type="AlphaFoldDB" id="A0A8S4DEA4"/>
<evidence type="ECO:0000256" key="4">
    <source>
        <dbReference type="ARBA" id="ARBA00022827"/>
    </source>
</evidence>
<evidence type="ECO:0000256" key="2">
    <source>
        <dbReference type="ARBA" id="ARBA00010790"/>
    </source>
</evidence>
<comment type="cofactor">
    <cofactor evidence="1">
        <name>FAD</name>
        <dbReference type="ChEBI" id="CHEBI:57692"/>
    </cofactor>
</comment>
<dbReference type="GO" id="GO:0016614">
    <property type="term" value="F:oxidoreductase activity, acting on CH-OH group of donors"/>
    <property type="evidence" value="ECO:0007669"/>
    <property type="project" value="InterPro"/>
</dbReference>
<evidence type="ECO:0000256" key="3">
    <source>
        <dbReference type="ARBA" id="ARBA00022630"/>
    </source>
</evidence>
<dbReference type="EMBL" id="CAJHNJ030000003">
    <property type="protein sequence ID" value="CAG9094345.1"/>
    <property type="molecule type" value="Genomic_DNA"/>
</dbReference>
<evidence type="ECO:0000259" key="7">
    <source>
        <dbReference type="PROSITE" id="PS00624"/>
    </source>
</evidence>
<evidence type="ECO:0000259" key="6">
    <source>
        <dbReference type="PROSITE" id="PS00623"/>
    </source>
</evidence>
<evidence type="ECO:0000313" key="9">
    <source>
        <dbReference type="Proteomes" id="UP000653454"/>
    </source>
</evidence>
<dbReference type="Pfam" id="PF00732">
    <property type="entry name" value="GMC_oxred_N"/>
    <property type="match status" value="1"/>
</dbReference>
<keyword evidence="9" id="KW-1185">Reference proteome</keyword>
<dbReference type="GO" id="GO:0050660">
    <property type="term" value="F:flavin adenine dinucleotide binding"/>
    <property type="evidence" value="ECO:0007669"/>
    <property type="project" value="InterPro"/>
</dbReference>
<feature type="domain" description="Glucose-methanol-choline oxidoreductase N-terminal" evidence="7">
    <location>
        <begin position="428"/>
        <end position="442"/>
    </location>
</feature>
<dbReference type="Gene3D" id="3.50.50.60">
    <property type="entry name" value="FAD/NAD(P)-binding domain"/>
    <property type="match status" value="5"/>
</dbReference>